<organism evidence="1 2">
    <name type="scientific">Penicillium malachiteum</name>
    <dbReference type="NCBI Taxonomy" id="1324776"/>
    <lineage>
        <taxon>Eukaryota</taxon>
        <taxon>Fungi</taxon>
        <taxon>Dikarya</taxon>
        <taxon>Ascomycota</taxon>
        <taxon>Pezizomycotina</taxon>
        <taxon>Eurotiomycetes</taxon>
        <taxon>Eurotiomycetidae</taxon>
        <taxon>Eurotiales</taxon>
        <taxon>Aspergillaceae</taxon>
        <taxon>Penicillium</taxon>
    </lineage>
</organism>
<accession>A0AAD6HDH7</accession>
<dbReference type="AlphaFoldDB" id="A0AAD6HDH7"/>
<proteinExistence type="predicted"/>
<reference evidence="1" key="2">
    <citation type="submission" date="2023-01" db="EMBL/GenBank/DDBJ databases">
        <authorList>
            <person name="Petersen C."/>
        </authorList>
    </citation>
    <scope>NUCLEOTIDE SEQUENCE</scope>
    <source>
        <strain evidence="1">IBT 17514</strain>
    </source>
</reference>
<dbReference type="Proteomes" id="UP001215712">
    <property type="component" value="Unassembled WGS sequence"/>
</dbReference>
<sequence length="99" mass="11303">MCLYKGVWYYECQHVRFHLSTFCQDLLEQLCRMSETITADAEAPTTIENPQTCLPRLLARDGTLDMRDKERDNGAATNVSEWVIDLADLCPSCALKRDS</sequence>
<comment type="caution">
    <text evidence="1">The sequence shown here is derived from an EMBL/GenBank/DDBJ whole genome shotgun (WGS) entry which is preliminary data.</text>
</comment>
<evidence type="ECO:0000313" key="2">
    <source>
        <dbReference type="Proteomes" id="UP001215712"/>
    </source>
</evidence>
<evidence type="ECO:0000313" key="1">
    <source>
        <dbReference type="EMBL" id="KAJ5709285.1"/>
    </source>
</evidence>
<gene>
    <name evidence="1" type="ORF">N7493_010619</name>
</gene>
<keyword evidence="2" id="KW-1185">Reference proteome</keyword>
<dbReference type="EMBL" id="JAQJAN010000019">
    <property type="protein sequence ID" value="KAJ5709285.1"/>
    <property type="molecule type" value="Genomic_DNA"/>
</dbReference>
<protein>
    <submittedName>
        <fullName evidence="1">Uncharacterized protein</fullName>
    </submittedName>
</protein>
<reference evidence="1" key="1">
    <citation type="journal article" date="2023" name="IMA Fungus">
        <title>Comparative genomic study of the Penicillium genus elucidates a diverse pangenome and 15 lateral gene transfer events.</title>
        <authorList>
            <person name="Petersen C."/>
            <person name="Sorensen T."/>
            <person name="Nielsen M.R."/>
            <person name="Sondergaard T.E."/>
            <person name="Sorensen J.L."/>
            <person name="Fitzpatrick D.A."/>
            <person name="Frisvad J.C."/>
            <person name="Nielsen K.L."/>
        </authorList>
    </citation>
    <scope>NUCLEOTIDE SEQUENCE</scope>
    <source>
        <strain evidence="1">IBT 17514</strain>
    </source>
</reference>
<name>A0AAD6HDH7_9EURO</name>